<dbReference type="eggNOG" id="ENOG5032YBV">
    <property type="taxonomic scope" value="Bacteria"/>
</dbReference>
<dbReference type="OrthoDB" id="7632202at2"/>
<proteinExistence type="predicted"/>
<name>M9R1A8_9RHOB</name>
<dbReference type="Proteomes" id="UP000005307">
    <property type="component" value="Chromosome"/>
</dbReference>
<reference evidence="2 3" key="1">
    <citation type="journal article" date="2013" name="PLoS ONE">
        <title>Poles Apart: Arctic and Antarctic Octadecabacter strains Share High Genome Plasticity and a New Type of Xanthorhodopsin.</title>
        <authorList>
            <person name="Vollmers J."/>
            <person name="Voget S."/>
            <person name="Dietrich S."/>
            <person name="Gollnow K."/>
            <person name="Smits M."/>
            <person name="Meyer K."/>
            <person name="Brinkhoff T."/>
            <person name="Simon M."/>
            <person name="Daniel R."/>
        </authorList>
    </citation>
    <scope>NUCLEOTIDE SEQUENCE [LARGE SCALE GENOMIC DNA]</scope>
    <source>
        <strain evidence="2 3">307</strain>
    </source>
</reference>
<evidence type="ECO:0000313" key="3">
    <source>
        <dbReference type="Proteomes" id="UP000005307"/>
    </source>
</evidence>
<organism evidence="2 3">
    <name type="scientific">Octadecabacter antarcticus 307</name>
    <dbReference type="NCBI Taxonomy" id="391626"/>
    <lineage>
        <taxon>Bacteria</taxon>
        <taxon>Pseudomonadati</taxon>
        <taxon>Pseudomonadota</taxon>
        <taxon>Alphaproteobacteria</taxon>
        <taxon>Rhodobacterales</taxon>
        <taxon>Roseobacteraceae</taxon>
        <taxon>Octadecabacter</taxon>
    </lineage>
</organism>
<evidence type="ECO:0008006" key="4">
    <source>
        <dbReference type="Google" id="ProtNLM"/>
    </source>
</evidence>
<sequence>MGFVRLVLGGFVILGVVYICVTLYSRSVRREKLEGWWDEEPVEAMTREAYIADGMAKYENGLRKRLILLVFIIPPIIVGTIIYFIN</sequence>
<evidence type="ECO:0000256" key="1">
    <source>
        <dbReference type="SAM" id="Phobius"/>
    </source>
</evidence>
<accession>M9R1A8</accession>
<dbReference type="EMBL" id="CP003740">
    <property type="protein sequence ID" value="AGI66419.1"/>
    <property type="molecule type" value="Genomic_DNA"/>
</dbReference>
<feature type="transmembrane region" description="Helical" evidence="1">
    <location>
        <begin position="6"/>
        <end position="24"/>
    </location>
</feature>
<keyword evidence="1" id="KW-1133">Transmembrane helix</keyword>
<dbReference type="HOGENOM" id="CLU_186084_0_0_5"/>
<dbReference type="RefSeq" id="WP_015498467.1">
    <property type="nucleotide sequence ID" value="NC_020911.1"/>
</dbReference>
<evidence type="ECO:0000313" key="2">
    <source>
        <dbReference type="EMBL" id="AGI66419.1"/>
    </source>
</evidence>
<gene>
    <name evidence="2" type="ORF">OAN307_c06920</name>
</gene>
<dbReference type="KEGG" id="oat:OAN307_c06920"/>
<feature type="transmembrane region" description="Helical" evidence="1">
    <location>
        <begin position="66"/>
        <end position="85"/>
    </location>
</feature>
<keyword evidence="1" id="KW-0812">Transmembrane</keyword>
<protein>
    <recommendedName>
        <fullName evidence="4">Cation/multidrug efflux pump</fullName>
    </recommendedName>
</protein>
<keyword evidence="1" id="KW-0472">Membrane</keyword>
<keyword evidence="3" id="KW-1185">Reference proteome</keyword>
<dbReference type="STRING" id="391626.OAN307_c06920"/>
<dbReference type="AlphaFoldDB" id="M9R1A8"/>